<dbReference type="Gene3D" id="3.40.50.10140">
    <property type="entry name" value="Toll/interleukin-1 receptor homology (TIR) domain"/>
    <property type="match status" value="1"/>
</dbReference>
<dbReference type="SUPFAM" id="SSF52200">
    <property type="entry name" value="Toll/Interleukin receptor TIR domain"/>
    <property type="match status" value="1"/>
</dbReference>
<dbReference type="Pfam" id="PF13676">
    <property type="entry name" value="TIR_2"/>
    <property type="match status" value="1"/>
</dbReference>
<sequence>MKVFISWSGETSFEVAKILKEWIPCIIQDVEPYFSSEDIDKGARWSTDIAKELEEASFGILCVTRDNLQSQWLNFEAGALSKAIDKAKVCPLLFRLKTSDITNSPILQFQMTVVEKNDVYKLFKSINASLGESGLDEARLEKMYEAFWPQMEAAFESIKVSEGEEEPKKGRKDTNTAILEEMLDLLRSQQMLLRNPEKILPVDYVEEILNQSVREREKSLKSVIPHRVYVDLRNAEMRLNRALMDKAEENEELYARIVAYTRDYIMAVNRLIKFVDREYNIFHDEN</sequence>
<name>A0A8S5QJQ7_9CAUD</name>
<dbReference type="InterPro" id="IPR035897">
    <property type="entry name" value="Toll_tir_struct_dom_sf"/>
</dbReference>
<feature type="domain" description="TIR" evidence="1">
    <location>
        <begin position="3"/>
        <end position="97"/>
    </location>
</feature>
<dbReference type="InterPro" id="IPR000157">
    <property type="entry name" value="TIR_dom"/>
</dbReference>
<dbReference type="GO" id="GO:0007165">
    <property type="term" value="P:signal transduction"/>
    <property type="evidence" value="ECO:0007669"/>
    <property type="project" value="InterPro"/>
</dbReference>
<dbReference type="EMBL" id="BK015667">
    <property type="protein sequence ID" value="DAE19059.1"/>
    <property type="molecule type" value="Genomic_DNA"/>
</dbReference>
<evidence type="ECO:0000313" key="2">
    <source>
        <dbReference type="EMBL" id="DAE19059.1"/>
    </source>
</evidence>
<reference evidence="2" key="1">
    <citation type="journal article" date="2021" name="Proc. Natl. Acad. Sci. U.S.A.">
        <title>A Catalog of Tens of Thousands of Viruses from Human Metagenomes Reveals Hidden Associations with Chronic Diseases.</title>
        <authorList>
            <person name="Tisza M.J."/>
            <person name="Buck C.B."/>
        </authorList>
    </citation>
    <scope>NUCLEOTIDE SEQUENCE</scope>
    <source>
        <strain evidence="2">Ctk4d14</strain>
    </source>
</reference>
<proteinExistence type="predicted"/>
<accession>A0A8S5QJQ7</accession>
<protein>
    <submittedName>
        <fullName evidence="2">TIR domain</fullName>
    </submittedName>
</protein>
<evidence type="ECO:0000259" key="1">
    <source>
        <dbReference type="Pfam" id="PF13676"/>
    </source>
</evidence>
<organism evidence="2">
    <name type="scientific">Siphoviridae sp. ctk4d14</name>
    <dbReference type="NCBI Taxonomy" id="2825639"/>
    <lineage>
        <taxon>Viruses</taxon>
        <taxon>Duplodnaviria</taxon>
        <taxon>Heunggongvirae</taxon>
        <taxon>Uroviricota</taxon>
        <taxon>Caudoviricetes</taxon>
    </lineage>
</organism>